<dbReference type="GO" id="GO:0016787">
    <property type="term" value="F:hydrolase activity"/>
    <property type="evidence" value="ECO:0007669"/>
    <property type="project" value="InterPro"/>
</dbReference>
<dbReference type="RefSeq" id="XP_004027234.1">
    <property type="nucleotide sequence ID" value="XM_004027185.1"/>
</dbReference>
<evidence type="ECO:0000259" key="1">
    <source>
        <dbReference type="Pfam" id="PF01738"/>
    </source>
</evidence>
<dbReference type="Gene3D" id="3.40.50.1820">
    <property type="entry name" value="alpha/beta hydrolase"/>
    <property type="match status" value="1"/>
</dbReference>
<gene>
    <name evidence="2" type="ORF">IMG5_187330</name>
</gene>
<evidence type="ECO:0000313" key="3">
    <source>
        <dbReference type="Proteomes" id="UP000008983"/>
    </source>
</evidence>
<dbReference type="SUPFAM" id="SSF53474">
    <property type="entry name" value="alpha/beta-Hydrolases"/>
    <property type="match status" value="1"/>
</dbReference>
<dbReference type="GeneID" id="14903959"/>
<evidence type="ECO:0000313" key="2">
    <source>
        <dbReference type="EMBL" id="EGR27889.1"/>
    </source>
</evidence>
<organism evidence="2 3">
    <name type="scientific">Ichthyophthirius multifiliis</name>
    <name type="common">White spot disease agent</name>
    <name type="synonym">Ich</name>
    <dbReference type="NCBI Taxonomy" id="5932"/>
    <lineage>
        <taxon>Eukaryota</taxon>
        <taxon>Sar</taxon>
        <taxon>Alveolata</taxon>
        <taxon>Ciliophora</taxon>
        <taxon>Intramacronucleata</taxon>
        <taxon>Oligohymenophorea</taxon>
        <taxon>Hymenostomatida</taxon>
        <taxon>Ophryoglenina</taxon>
        <taxon>Ichthyophthirius</taxon>
    </lineage>
</organism>
<proteinExistence type="predicted"/>
<dbReference type="InterPro" id="IPR029058">
    <property type="entry name" value="AB_hydrolase_fold"/>
</dbReference>
<dbReference type="InterPro" id="IPR002925">
    <property type="entry name" value="Dienelactn_hydro"/>
</dbReference>
<keyword evidence="3" id="KW-1185">Reference proteome</keyword>
<dbReference type="STRING" id="857967.G0R3S2"/>
<dbReference type="OMA" id="FFAAIEW"/>
<reference evidence="2 3" key="1">
    <citation type="submission" date="2011-07" db="EMBL/GenBank/DDBJ databases">
        <authorList>
            <person name="Coyne R."/>
            <person name="Brami D."/>
            <person name="Johnson J."/>
            <person name="Hostetler J."/>
            <person name="Hannick L."/>
            <person name="Clark T."/>
            <person name="Cassidy-Hanley D."/>
            <person name="Inman J."/>
        </authorList>
    </citation>
    <scope>NUCLEOTIDE SEQUENCE [LARGE SCALE GENOMIC DNA]</scope>
    <source>
        <strain evidence="2 3">G5</strain>
    </source>
</reference>
<dbReference type="InParanoid" id="G0R3S2"/>
<dbReference type="EMBL" id="GL984312">
    <property type="protein sequence ID" value="EGR27889.1"/>
    <property type="molecule type" value="Genomic_DNA"/>
</dbReference>
<feature type="domain" description="Dienelactone hydrolase" evidence="1">
    <location>
        <begin position="28"/>
        <end position="235"/>
    </location>
</feature>
<dbReference type="PANTHER" id="PTHR46623">
    <property type="entry name" value="CARBOXYMETHYLENEBUTENOLIDASE-RELATED"/>
    <property type="match status" value="1"/>
</dbReference>
<dbReference type="Proteomes" id="UP000008983">
    <property type="component" value="Unassembled WGS sequence"/>
</dbReference>
<dbReference type="Pfam" id="PF01738">
    <property type="entry name" value="DLH"/>
    <property type="match status" value="1"/>
</dbReference>
<sequence length="237" mass="26298">MDNLSQAITESGTRNYTFKVEGKEDGQGYLTQAQQETHLGIILIQEWWGHNQSICKTADKFAQKGFKVLVPDVYRGKVAKNREQAGHYFQDLDWSSALNDIIAAGNHLKQNLGCKKVAITGFCLGGALAFAALASSNVFDAGAPFYGIPDLNKFPVQNMKAPIQAHFGSLDNSKGFSDPDSARNVEKQAQQDGLQFELIIWENGKHAFMNQDSENYDADIAQKALEKTTEFFKKILQ</sequence>
<dbReference type="PANTHER" id="PTHR46623:SF6">
    <property type="entry name" value="ALPHA_BETA-HYDROLASES SUPERFAMILY PROTEIN"/>
    <property type="match status" value="1"/>
</dbReference>
<dbReference type="eggNOG" id="KOG3043">
    <property type="taxonomic scope" value="Eukaryota"/>
</dbReference>
<dbReference type="AlphaFoldDB" id="G0R3S2"/>
<dbReference type="InterPro" id="IPR051049">
    <property type="entry name" value="Dienelactone_hydrolase-like"/>
</dbReference>
<name>G0R3S2_ICHMU</name>
<protein>
    <recommendedName>
        <fullName evidence="1">Dienelactone hydrolase domain-containing protein</fullName>
    </recommendedName>
</protein>
<accession>G0R3S2</accession>
<dbReference type="OrthoDB" id="17560at2759"/>